<accession>A0A2W0C2A4</accession>
<evidence type="ECO:0000313" key="2">
    <source>
        <dbReference type="Proteomes" id="UP000247459"/>
    </source>
</evidence>
<dbReference type="AlphaFoldDB" id="A0A2W0C2A4"/>
<dbReference type="OrthoDB" id="2627814at2"/>
<dbReference type="RefSeq" id="WP_110822664.1">
    <property type="nucleotide sequence ID" value="NZ_PRLG01000029.1"/>
</dbReference>
<comment type="caution">
    <text evidence="1">The sequence shown here is derived from an EMBL/GenBank/DDBJ whole genome shotgun (WGS) entry which is preliminary data.</text>
</comment>
<gene>
    <name evidence="1" type="ORF">PIL02S_05436</name>
</gene>
<dbReference type="EMBL" id="PRLG01000029">
    <property type="protein sequence ID" value="PYY26066.1"/>
    <property type="molecule type" value="Genomic_DNA"/>
</dbReference>
<name>A0A2W0C2A4_9BACL</name>
<organism evidence="1 2">
    <name type="scientific">Paenibacillus illinoisensis</name>
    <dbReference type="NCBI Taxonomy" id="59845"/>
    <lineage>
        <taxon>Bacteria</taxon>
        <taxon>Bacillati</taxon>
        <taxon>Bacillota</taxon>
        <taxon>Bacilli</taxon>
        <taxon>Bacillales</taxon>
        <taxon>Paenibacillaceae</taxon>
        <taxon>Paenibacillus</taxon>
    </lineage>
</organism>
<proteinExistence type="predicted"/>
<reference evidence="1 2" key="1">
    <citation type="submission" date="2018-01" db="EMBL/GenBank/DDBJ databases">
        <title>Genome sequence of the PGP bacterium Paenibacillus illinoisensis E3.</title>
        <authorList>
            <person name="Rolli E."/>
            <person name="Marasco R."/>
            <person name="Bessem C."/>
            <person name="Michoud G."/>
            <person name="Gaiarsa S."/>
            <person name="Borin S."/>
            <person name="Daffonchio D."/>
        </authorList>
    </citation>
    <scope>NUCLEOTIDE SEQUENCE [LARGE SCALE GENOMIC DNA]</scope>
    <source>
        <strain evidence="1 2">E3</strain>
    </source>
</reference>
<protein>
    <submittedName>
        <fullName evidence="1">Uncharacterized protein</fullName>
    </submittedName>
</protein>
<evidence type="ECO:0000313" key="1">
    <source>
        <dbReference type="EMBL" id="PYY26066.1"/>
    </source>
</evidence>
<dbReference type="Proteomes" id="UP000247459">
    <property type="component" value="Unassembled WGS sequence"/>
</dbReference>
<sequence length="70" mass="8096">MRTNEQTQFTQADELTRYMLHLCYNCDDANRCTTEEEVKACMAQYAQAEEEPEQAEGAEATRGFMNLMYA</sequence>